<dbReference type="EMBL" id="BARW01042970">
    <property type="protein sequence ID" value="GAJ17108.1"/>
    <property type="molecule type" value="Genomic_DNA"/>
</dbReference>
<gene>
    <name evidence="1" type="ORF">S12H4_63303</name>
</gene>
<dbReference type="AlphaFoldDB" id="X1UI30"/>
<accession>X1UI30</accession>
<feature type="non-terminal residue" evidence="1">
    <location>
        <position position="47"/>
    </location>
</feature>
<feature type="non-terminal residue" evidence="1">
    <location>
        <position position="1"/>
    </location>
</feature>
<protein>
    <submittedName>
        <fullName evidence="1">Uncharacterized protein</fullName>
    </submittedName>
</protein>
<sequence length="47" mass="5758">ENWDTIMKEAIQNHPSYHRFLEEIIEKEYEIKTEKARMARIKKAKIP</sequence>
<evidence type="ECO:0000313" key="1">
    <source>
        <dbReference type="EMBL" id="GAJ17108.1"/>
    </source>
</evidence>
<proteinExistence type="predicted"/>
<organism evidence="1">
    <name type="scientific">marine sediment metagenome</name>
    <dbReference type="NCBI Taxonomy" id="412755"/>
    <lineage>
        <taxon>unclassified sequences</taxon>
        <taxon>metagenomes</taxon>
        <taxon>ecological metagenomes</taxon>
    </lineage>
</organism>
<reference evidence="1" key="1">
    <citation type="journal article" date="2014" name="Front. Microbiol.">
        <title>High frequency of phylogenetically diverse reductive dehalogenase-homologous genes in deep subseafloor sedimentary metagenomes.</title>
        <authorList>
            <person name="Kawai M."/>
            <person name="Futagami T."/>
            <person name="Toyoda A."/>
            <person name="Takaki Y."/>
            <person name="Nishi S."/>
            <person name="Hori S."/>
            <person name="Arai W."/>
            <person name="Tsubouchi T."/>
            <person name="Morono Y."/>
            <person name="Uchiyama I."/>
            <person name="Ito T."/>
            <person name="Fujiyama A."/>
            <person name="Inagaki F."/>
            <person name="Takami H."/>
        </authorList>
    </citation>
    <scope>NUCLEOTIDE SEQUENCE</scope>
    <source>
        <strain evidence="1">Expedition CK06-06</strain>
    </source>
</reference>
<comment type="caution">
    <text evidence="1">The sequence shown here is derived from an EMBL/GenBank/DDBJ whole genome shotgun (WGS) entry which is preliminary data.</text>
</comment>
<name>X1UI30_9ZZZZ</name>